<keyword evidence="1" id="KW-0812">Transmembrane</keyword>
<organism evidence="2 3">
    <name type="scientific">Tsukamurella conjunctivitidis</name>
    <dbReference type="NCBI Taxonomy" id="2592068"/>
    <lineage>
        <taxon>Bacteria</taxon>
        <taxon>Bacillati</taxon>
        <taxon>Actinomycetota</taxon>
        <taxon>Actinomycetes</taxon>
        <taxon>Mycobacteriales</taxon>
        <taxon>Tsukamurellaceae</taxon>
        <taxon>Tsukamurella</taxon>
    </lineage>
</organism>
<comment type="caution">
    <text evidence="2">The sequence shown here is derived from an EMBL/GenBank/DDBJ whole genome shotgun (WGS) entry which is preliminary data.</text>
</comment>
<keyword evidence="1" id="KW-0472">Membrane</keyword>
<protein>
    <submittedName>
        <fullName evidence="2">Uncharacterized protein</fullName>
    </submittedName>
</protein>
<feature type="transmembrane region" description="Helical" evidence="1">
    <location>
        <begin position="38"/>
        <end position="60"/>
    </location>
</feature>
<proteinExistence type="predicted"/>
<evidence type="ECO:0000313" key="2">
    <source>
        <dbReference type="EMBL" id="TWS28554.1"/>
    </source>
</evidence>
<dbReference type="EMBL" id="VIGX01000006">
    <property type="protein sequence ID" value="TWS28554.1"/>
    <property type="molecule type" value="Genomic_DNA"/>
</dbReference>
<sequence>MQRIARQWGGTGFVGVLVGIGVLAIGISATAIGTPWAWAAVGIGILLIVVGGAAMTAVSLSRRRNAWDDRGQRDPVLGEELTPAEERQYFRRYRRRGGRGRG</sequence>
<evidence type="ECO:0000313" key="3">
    <source>
        <dbReference type="Proteomes" id="UP000319375"/>
    </source>
</evidence>
<dbReference type="RefSeq" id="WP_146487477.1">
    <property type="nucleotide sequence ID" value="NZ_VIGX01000006.1"/>
</dbReference>
<accession>A0A5C5S0D0</accession>
<evidence type="ECO:0000256" key="1">
    <source>
        <dbReference type="SAM" id="Phobius"/>
    </source>
</evidence>
<dbReference type="Proteomes" id="UP000319375">
    <property type="component" value="Unassembled WGS sequence"/>
</dbReference>
<keyword evidence="1" id="KW-1133">Transmembrane helix</keyword>
<feature type="transmembrane region" description="Helical" evidence="1">
    <location>
        <begin position="12"/>
        <end position="32"/>
    </location>
</feature>
<name>A0A5C5S0D0_9ACTN</name>
<gene>
    <name evidence="2" type="ORF">FK530_13155</name>
</gene>
<reference evidence="2 3" key="1">
    <citation type="submission" date="2019-06" db="EMBL/GenBank/DDBJ databases">
        <title>Tsukamurella conjunctivitidis sp. nov., Tsukamurella assacharolytica sp. nov. and Tsukamurella sputae sp. nov. isolated from patients with conjunctivitis, bacteraemia (lymphoma) and respiratory infection (sputum) in Hong Kong.</title>
        <authorList>
            <person name="Teng J.L.L."/>
            <person name="Lee H.H."/>
            <person name="Fong J.Y.H."/>
            <person name="Fok K.M.N."/>
            <person name="Lau S.K.P."/>
            <person name="Woo P.C.Y."/>
        </authorList>
    </citation>
    <scope>NUCLEOTIDE SEQUENCE [LARGE SCALE GENOMIC DNA]</scope>
    <source>
        <strain evidence="2 3">HKU72</strain>
    </source>
</reference>
<dbReference type="AlphaFoldDB" id="A0A5C5S0D0"/>
<keyword evidence="3" id="KW-1185">Reference proteome</keyword>
<dbReference type="OrthoDB" id="9980016at2"/>